<reference evidence="2" key="1">
    <citation type="submission" date="2023-06" db="EMBL/GenBank/DDBJ databases">
        <title>Genome sequence of Nocardioides sp. SOB44.</title>
        <authorList>
            <person name="Zhang G."/>
        </authorList>
    </citation>
    <scope>NUCLEOTIDE SEQUENCE</scope>
    <source>
        <strain evidence="2">SOB44</strain>
    </source>
</reference>
<feature type="transmembrane region" description="Helical" evidence="1">
    <location>
        <begin position="44"/>
        <end position="63"/>
    </location>
</feature>
<feature type="transmembrane region" description="Helical" evidence="1">
    <location>
        <begin position="420"/>
        <end position="439"/>
    </location>
</feature>
<evidence type="ECO:0008006" key="4">
    <source>
        <dbReference type="Google" id="ProtNLM"/>
    </source>
</evidence>
<name>A0ABT8TMB3_9ACTN</name>
<accession>A0ABT8TMB3</accession>
<dbReference type="RefSeq" id="WP_302706187.1">
    <property type="nucleotide sequence ID" value="NZ_JAULSC010000003.1"/>
</dbReference>
<dbReference type="EMBL" id="JAULSC010000003">
    <property type="protein sequence ID" value="MDO3395105.1"/>
    <property type="molecule type" value="Genomic_DNA"/>
</dbReference>
<evidence type="ECO:0000313" key="2">
    <source>
        <dbReference type="EMBL" id="MDO3395105.1"/>
    </source>
</evidence>
<keyword evidence="1" id="KW-0812">Transmembrane</keyword>
<keyword evidence="3" id="KW-1185">Reference proteome</keyword>
<dbReference type="Proteomes" id="UP001168363">
    <property type="component" value="Unassembled WGS sequence"/>
</dbReference>
<sequence length="445" mass="47409">MSETTDLHRRLDELAELGLRDAAPALADQAWTRGRAWQRRRRQMTALVAGAAALVVLVVGVGAQQLASLDTAPAPATPGEAGPRLPDRLYDASGWLPGTEGEPPGVLSAVVDGYRDAVWGAGEPALLGISSQTGAYRFLDLPGRARTEEPQTESVALSPDGRRLAYWLEGEPDGEPNRAVGSVVVGVAVQDLVSGEVVRHRLPTEHGLSTEDLSWADGTLWFSWFQLAGVRGFAGVDGTTASWQVGVAEPRTWEGLPVQHLYATTSTGQTLVSGLGDRVQLLTPEARRMVDLDTRSEGPASLSPSGERLAVTLDPDGANVSDTGPRQVAVGEVGADGQVELRAVSTAEALEVVGWRDEDHVVVRSRRDGVPSVVYQSIDVDTGEVEPIVQGDQVVAVAQQAWSGDIFAAPEPPSPMDPRLQWSLLVGVPLAALLGLLVWRRRDRP</sequence>
<protein>
    <recommendedName>
        <fullName evidence="4">WD40 repeat domain-containing protein</fullName>
    </recommendedName>
</protein>
<evidence type="ECO:0000313" key="3">
    <source>
        <dbReference type="Proteomes" id="UP001168363"/>
    </source>
</evidence>
<keyword evidence="1" id="KW-0472">Membrane</keyword>
<dbReference type="SUPFAM" id="SSF82171">
    <property type="entry name" value="DPP6 N-terminal domain-like"/>
    <property type="match status" value="1"/>
</dbReference>
<keyword evidence="1" id="KW-1133">Transmembrane helix</keyword>
<organism evidence="2 3">
    <name type="scientific">Nocardioides cremeus</name>
    <dbReference type="NCBI Taxonomy" id="3058044"/>
    <lineage>
        <taxon>Bacteria</taxon>
        <taxon>Bacillati</taxon>
        <taxon>Actinomycetota</taxon>
        <taxon>Actinomycetes</taxon>
        <taxon>Propionibacteriales</taxon>
        <taxon>Nocardioidaceae</taxon>
        <taxon>Nocardioides</taxon>
    </lineage>
</organism>
<gene>
    <name evidence="2" type="ORF">QWJ41_05210</name>
</gene>
<proteinExistence type="predicted"/>
<evidence type="ECO:0000256" key="1">
    <source>
        <dbReference type="SAM" id="Phobius"/>
    </source>
</evidence>
<comment type="caution">
    <text evidence="2">The sequence shown here is derived from an EMBL/GenBank/DDBJ whole genome shotgun (WGS) entry which is preliminary data.</text>
</comment>